<feature type="region of interest" description="Disordered" evidence="1">
    <location>
        <begin position="444"/>
        <end position="499"/>
    </location>
</feature>
<name>A0A835ZAJ9_9STRA</name>
<feature type="compositionally biased region" description="Basic and acidic residues" evidence="1">
    <location>
        <begin position="563"/>
        <end position="580"/>
    </location>
</feature>
<proteinExistence type="predicted"/>
<organism evidence="2 3">
    <name type="scientific">Tribonema minus</name>
    <dbReference type="NCBI Taxonomy" id="303371"/>
    <lineage>
        <taxon>Eukaryota</taxon>
        <taxon>Sar</taxon>
        <taxon>Stramenopiles</taxon>
        <taxon>Ochrophyta</taxon>
        <taxon>PX clade</taxon>
        <taxon>Xanthophyceae</taxon>
        <taxon>Tribonematales</taxon>
        <taxon>Tribonemataceae</taxon>
        <taxon>Tribonema</taxon>
    </lineage>
</organism>
<comment type="caution">
    <text evidence="2">The sequence shown here is derived from an EMBL/GenBank/DDBJ whole genome shotgun (WGS) entry which is preliminary data.</text>
</comment>
<accession>A0A835ZAJ9</accession>
<keyword evidence="3" id="KW-1185">Reference proteome</keyword>
<dbReference type="EMBL" id="JAFCMP010000080">
    <property type="protein sequence ID" value="KAG5187880.1"/>
    <property type="molecule type" value="Genomic_DNA"/>
</dbReference>
<feature type="region of interest" description="Disordered" evidence="1">
    <location>
        <begin position="560"/>
        <end position="634"/>
    </location>
</feature>
<reference evidence="2" key="1">
    <citation type="submission" date="2021-02" db="EMBL/GenBank/DDBJ databases">
        <title>First Annotated Genome of the Yellow-green Alga Tribonema minus.</title>
        <authorList>
            <person name="Mahan K.M."/>
        </authorList>
    </citation>
    <scope>NUCLEOTIDE SEQUENCE</scope>
    <source>
        <strain evidence="2">UTEX B ZZ1240</strain>
    </source>
</reference>
<feature type="compositionally biased region" description="Pro residues" evidence="1">
    <location>
        <begin position="477"/>
        <end position="499"/>
    </location>
</feature>
<sequence length="677" mass="70771">MMRTHLGGLRGLRCVPAQLLLALPLRRRRADVLRGLRGEPLLALLALRRRRRARLLACEHASTNHACHAHMYCKQCEPHSLRRCDQVRLGCYAGSARWRFMNAIAALSVRPPPPVRDLNFKPRRRRLHACARLANGLRDALAQAPRRLQRSNGNEQAATLSTQHQELLARSDRGRGISARRHHGKRQRSAGVSALSASLRVHKGVAPSAAGSRTLYMKTAPSAAALNTCSASGDAMSAVTALACAHTHAAAAASAAAAPPPLPTLPPMLPAADAAAASDVNGNVTTIPCAVPATTAHLSPPLPPPPPLPLLQRGRAPAPPSAEALCALPPLPPQMAAPAPASARCVRRCAVPVSRALMPAVRAPLHAMSTLSVHELAEAVPAAAAAAALGTAKDPLSVALPPPAAAAAAATAAAVGAGAAADGMQTVVRCLLMRVRLRRRRAQGAAAHEKAADLPTSAPVTAMWPAPDPRVNGNSAPGPPPLPPLPPLLSPPPPPTHFPQGPPCPRCPGIYNGAFARRCGVPHATAAETTRMRRYVNAYISERGNPVSQLRVPAAPAAAGALERCRGDDAPRGPRSRDDPLEVVPRRRAALDAPRRLADEAAPHLTRQGVDASSRAVRGSAPQAPVVGGPRHGGDGRGVPAQALHAPEVAARVRRVQRQYLHHAPWGSGKEVFSNAC</sequence>
<evidence type="ECO:0000313" key="2">
    <source>
        <dbReference type="EMBL" id="KAG5187880.1"/>
    </source>
</evidence>
<evidence type="ECO:0000313" key="3">
    <source>
        <dbReference type="Proteomes" id="UP000664859"/>
    </source>
</evidence>
<gene>
    <name evidence="2" type="ORF">JKP88DRAFT_253780</name>
</gene>
<dbReference type="AlphaFoldDB" id="A0A835ZAJ9"/>
<evidence type="ECO:0000256" key="1">
    <source>
        <dbReference type="SAM" id="MobiDB-lite"/>
    </source>
</evidence>
<feature type="compositionally biased region" description="Basic and acidic residues" evidence="1">
    <location>
        <begin position="589"/>
        <end position="602"/>
    </location>
</feature>
<dbReference type="Proteomes" id="UP000664859">
    <property type="component" value="Unassembled WGS sequence"/>
</dbReference>
<protein>
    <submittedName>
        <fullName evidence="2">Uncharacterized protein</fullName>
    </submittedName>
</protein>